<evidence type="ECO:0000256" key="2">
    <source>
        <dbReference type="ARBA" id="ARBA00023012"/>
    </source>
</evidence>
<dbReference type="Gene3D" id="1.25.40.10">
    <property type="entry name" value="Tetratricopeptide repeat domain"/>
    <property type="match status" value="1"/>
</dbReference>
<dbReference type="GO" id="GO:0006355">
    <property type="term" value="P:regulation of DNA-templated transcription"/>
    <property type="evidence" value="ECO:0007669"/>
    <property type="project" value="InterPro"/>
</dbReference>
<dbReference type="SMART" id="SM01043">
    <property type="entry name" value="BTAD"/>
    <property type="match status" value="1"/>
</dbReference>
<dbReference type="PROSITE" id="PS51755">
    <property type="entry name" value="OMPR_PHOB"/>
    <property type="match status" value="1"/>
</dbReference>
<organism evidence="9 10">
    <name type="scientific">Streptomyces tagetis</name>
    <dbReference type="NCBI Taxonomy" id="2820809"/>
    <lineage>
        <taxon>Bacteria</taxon>
        <taxon>Bacillati</taxon>
        <taxon>Actinomycetota</taxon>
        <taxon>Actinomycetes</taxon>
        <taxon>Kitasatosporales</taxon>
        <taxon>Streptomycetaceae</taxon>
        <taxon>Streptomyces</taxon>
    </lineage>
</organism>
<keyword evidence="2" id="KW-0902">Two-component regulatory system</keyword>
<dbReference type="InterPro" id="IPR001867">
    <property type="entry name" value="OmpR/PhoB-type_DNA-bd"/>
</dbReference>
<dbReference type="SUPFAM" id="SSF52540">
    <property type="entry name" value="P-loop containing nucleoside triphosphate hydrolases"/>
    <property type="match status" value="1"/>
</dbReference>
<evidence type="ECO:0000256" key="7">
    <source>
        <dbReference type="SAM" id="MobiDB-lite"/>
    </source>
</evidence>
<dbReference type="InterPro" id="IPR016032">
    <property type="entry name" value="Sig_transdc_resp-reg_C-effctor"/>
</dbReference>
<dbReference type="Gene3D" id="3.40.50.300">
    <property type="entry name" value="P-loop containing nucleotide triphosphate hydrolases"/>
    <property type="match status" value="1"/>
</dbReference>
<name>A0A940XIK0_9ACTN</name>
<dbReference type="Proteomes" id="UP000677875">
    <property type="component" value="Unassembled WGS sequence"/>
</dbReference>
<evidence type="ECO:0000256" key="6">
    <source>
        <dbReference type="PROSITE-ProRule" id="PRU01091"/>
    </source>
</evidence>
<dbReference type="Pfam" id="PF03704">
    <property type="entry name" value="BTAD"/>
    <property type="match status" value="1"/>
</dbReference>
<dbReference type="GO" id="GO:0000160">
    <property type="term" value="P:phosphorelay signal transduction system"/>
    <property type="evidence" value="ECO:0007669"/>
    <property type="project" value="UniProtKB-KW"/>
</dbReference>
<dbReference type="PRINTS" id="PR00364">
    <property type="entry name" value="DISEASERSIST"/>
</dbReference>
<evidence type="ECO:0000313" key="10">
    <source>
        <dbReference type="Proteomes" id="UP000677875"/>
    </source>
</evidence>
<dbReference type="RefSeq" id="WP_210871305.1">
    <property type="nucleotide sequence ID" value="NZ_JAGPNL010000002.1"/>
</dbReference>
<dbReference type="EMBL" id="JAGPNL010000002">
    <property type="protein sequence ID" value="MBQ0827211.1"/>
    <property type="molecule type" value="Genomic_DNA"/>
</dbReference>
<dbReference type="SMART" id="SM00862">
    <property type="entry name" value="Trans_reg_C"/>
    <property type="match status" value="1"/>
</dbReference>
<comment type="caution">
    <text evidence="9">The sequence shown here is derived from an EMBL/GenBank/DDBJ whole genome shotgun (WGS) entry which is preliminary data.</text>
</comment>
<dbReference type="SUPFAM" id="SSF46894">
    <property type="entry name" value="C-terminal effector domain of the bipartite response regulators"/>
    <property type="match status" value="1"/>
</dbReference>
<keyword evidence="5" id="KW-0804">Transcription</keyword>
<feature type="DNA-binding region" description="OmpR/PhoB-type" evidence="6">
    <location>
        <begin position="34"/>
        <end position="135"/>
    </location>
</feature>
<dbReference type="CDD" id="cd15831">
    <property type="entry name" value="BTAD"/>
    <property type="match status" value="1"/>
</dbReference>
<protein>
    <submittedName>
        <fullName evidence="9">Winged helix-turn-helix domain-containing protein</fullName>
    </submittedName>
</protein>
<keyword evidence="4 6" id="KW-0238">DNA-binding</keyword>
<evidence type="ECO:0000313" key="9">
    <source>
        <dbReference type="EMBL" id="MBQ0827211.1"/>
    </source>
</evidence>
<evidence type="ECO:0000256" key="3">
    <source>
        <dbReference type="ARBA" id="ARBA00023015"/>
    </source>
</evidence>
<feature type="domain" description="OmpR/PhoB-type" evidence="8">
    <location>
        <begin position="34"/>
        <end position="135"/>
    </location>
</feature>
<dbReference type="PANTHER" id="PTHR35807:SF1">
    <property type="entry name" value="TRANSCRIPTIONAL REGULATOR REDD"/>
    <property type="match status" value="1"/>
</dbReference>
<dbReference type="SUPFAM" id="SSF48452">
    <property type="entry name" value="TPR-like"/>
    <property type="match status" value="1"/>
</dbReference>
<accession>A0A940XIK0</accession>
<gene>
    <name evidence="9" type="ORF">J5Y05_11890</name>
</gene>
<evidence type="ECO:0000256" key="5">
    <source>
        <dbReference type="ARBA" id="ARBA00023163"/>
    </source>
</evidence>
<dbReference type="InterPro" id="IPR011990">
    <property type="entry name" value="TPR-like_helical_dom_sf"/>
</dbReference>
<dbReference type="InterPro" id="IPR005158">
    <property type="entry name" value="BTAD"/>
</dbReference>
<dbReference type="Pfam" id="PF00486">
    <property type="entry name" value="Trans_reg_C"/>
    <property type="match status" value="1"/>
</dbReference>
<sequence length="708" mass="73635">MNRDGHRAGGVVDEVDDVTAAPAGKEDAMNDTAPAAADEGALRIGVLGVLEVRSREEDRTPTAPMARRAMALLLLNANRLVSTSALIEELWEFAPPRLARKTVQTYVYQIRKALRCPGSPSERVRTGPGGYRLELRPGELDLWEFEHLVARARTALGEGDARGAAALLRQALALWRGEPFAGLESGPLLAAQIAQMADARLGALESRITADLQLGRHRALVGELRQVTGDHPLNEEFAAQLMLAAHRSGQRAVALEAFARLRRRLVDELGIEPSERLQRLQRDVLSEALPSGPAPAPVAVAEAVAAPGGAGAVPSVSYGSSVSSVSSVGGVEGAAGGAGGVGAVRGRLPLDTPDFTGRVPELERLAVLAGEESGGPRVVVVLGPAGVGKSALAVRGAHRLAGGFPDGVLHVRLHDDEDRPRQGPAVLRALLRDCGFDPAVLPGQTDELAGMFRSFSAGRALLVLLDDAAGTDQVLPLLPADGHSLALVTSRVRLPGLPGARSLSLGPLSAGDAAVFFTRVAGAERVAPGGEMLREVTRLMGDFPLSLRAVGEKFAARPMWTLPDLARGLVDEGHLAAELHDEACDVLARTAGAVARLPRALRRALALLAAAGAAPFGIAGARGLLGGDTWGVQSVVGRLLDHHVVVMVDRAEATGPSGPVEASDVLFRVPDLIRMSLPSPDDAELRVLPGAGGNLGSRSVAGVLTASG</sequence>
<comment type="similarity">
    <text evidence="1">Belongs to the AfsR/DnrI/RedD regulatory family.</text>
</comment>
<dbReference type="Gene3D" id="1.10.10.10">
    <property type="entry name" value="Winged helix-like DNA-binding domain superfamily/Winged helix DNA-binding domain"/>
    <property type="match status" value="1"/>
</dbReference>
<keyword evidence="10" id="KW-1185">Reference proteome</keyword>
<evidence type="ECO:0000256" key="1">
    <source>
        <dbReference type="ARBA" id="ARBA00005820"/>
    </source>
</evidence>
<dbReference type="InterPro" id="IPR036388">
    <property type="entry name" value="WH-like_DNA-bd_sf"/>
</dbReference>
<evidence type="ECO:0000259" key="8">
    <source>
        <dbReference type="PROSITE" id="PS51755"/>
    </source>
</evidence>
<proteinExistence type="inferred from homology"/>
<dbReference type="AlphaFoldDB" id="A0A940XIK0"/>
<feature type="region of interest" description="Disordered" evidence="7">
    <location>
        <begin position="1"/>
        <end position="32"/>
    </location>
</feature>
<dbReference type="GO" id="GO:0003677">
    <property type="term" value="F:DNA binding"/>
    <property type="evidence" value="ECO:0007669"/>
    <property type="project" value="UniProtKB-UniRule"/>
</dbReference>
<reference evidence="9" key="1">
    <citation type="submission" date="2021-04" db="EMBL/GenBank/DDBJ databases">
        <title>Genome seq and assembly of Streptomyces sp. RG38.</title>
        <authorList>
            <person name="Chhetri G."/>
        </authorList>
    </citation>
    <scope>NUCLEOTIDE SEQUENCE</scope>
    <source>
        <strain evidence="9">RG38</strain>
    </source>
</reference>
<dbReference type="InterPro" id="IPR027417">
    <property type="entry name" value="P-loop_NTPase"/>
</dbReference>
<dbReference type="PANTHER" id="PTHR35807">
    <property type="entry name" value="TRANSCRIPTIONAL REGULATOR REDD-RELATED"/>
    <property type="match status" value="1"/>
</dbReference>
<evidence type="ECO:0000256" key="4">
    <source>
        <dbReference type="ARBA" id="ARBA00023125"/>
    </source>
</evidence>
<dbReference type="InterPro" id="IPR051677">
    <property type="entry name" value="AfsR-DnrI-RedD_regulator"/>
</dbReference>
<keyword evidence="3" id="KW-0805">Transcription regulation</keyword>